<keyword evidence="5" id="KW-0812">Transmembrane</keyword>
<keyword evidence="6" id="KW-0732">Signal</keyword>
<dbReference type="VEuPathDB" id="VectorBase:MDOMA2_000869"/>
<sequence length="537" mass="61186">MLGKHLTCVALGVTLLLMLSHYPTSSEGSRILAIFAFPGKSHYGMHSALIKELVDRGHHVTMVAAFTLKHLNLGQNYTEILIEPVYDFWSDVKAYFKAETVFDLSTIGVLENHFMLEVIGFTTTEHALKQPKIQELINHPSPQGQYDLLLCEQFYQEPFLAVAHIYNIPVVTSGTLGFENHMSQMMGLLSPWSFVPHGFTDYSDHMTFKERLLNSYYSLAEDFLREYHYFPEMDKMVQKYFGHLNVTIPPISQMEKNISVMLLNSHLPLITARPLVPGIVFVGGMHIYPPKKLPQDIQDFMDGAEDGVIFFSLGSNVQSKDMPDDKLHIFLDVFASMKQRIIWKFENESIPNLPKNILIKKWLPQSDILAHPRTKVFITHGGLFGTQEGVHHGVPMLGIPFYCDQQLNLRKSERNGYAISLDFLTITHDLLRSSLEKLLYDPKYRESIQRYSRIFRDRPVGSRETAAYWIEYVIRHGGAPQLRSAGLDLEWYQFYLLDVIAFVVVVAVVVILVLGYIIKRLLCGVAGGSSGKKLKVN</sequence>
<dbReference type="Gene3D" id="3.40.50.2000">
    <property type="entry name" value="Glycogen Phosphorylase B"/>
    <property type="match status" value="2"/>
</dbReference>
<evidence type="ECO:0000256" key="1">
    <source>
        <dbReference type="ARBA" id="ARBA00009995"/>
    </source>
</evidence>
<dbReference type="VEuPathDB" id="VectorBase:MDOA011133"/>
<feature type="chain" id="PRO_5004582792" evidence="6">
    <location>
        <begin position="29"/>
        <end position="537"/>
    </location>
</feature>
<dbReference type="InterPro" id="IPR050271">
    <property type="entry name" value="UDP-glycosyltransferase"/>
</dbReference>
<dbReference type="PROSITE" id="PS00375">
    <property type="entry name" value="UDPGT"/>
    <property type="match status" value="1"/>
</dbReference>
<dbReference type="FunFam" id="3.40.50.2000:FF:000050">
    <property type="entry name" value="UDP-glucuronosyltransferase"/>
    <property type="match status" value="1"/>
</dbReference>
<accession>T1PGB9</accession>
<keyword evidence="5" id="KW-0472">Membrane</keyword>
<dbReference type="PANTHER" id="PTHR48043:SF60">
    <property type="entry name" value="UDP-GLUCURONOSYLTRANSFERASE"/>
    <property type="match status" value="1"/>
</dbReference>
<feature type="transmembrane region" description="Helical" evidence="5">
    <location>
        <begin position="494"/>
        <end position="518"/>
    </location>
</feature>
<dbReference type="AlphaFoldDB" id="T1PGB9"/>
<evidence type="ECO:0000313" key="7">
    <source>
        <dbReference type="EMBL" id="AFP61814.1"/>
    </source>
</evidence>
<protein>
    <submittedName>
        <fullName evidence="7">UDP-glucoronosyl and UDP-glucosyl transferase</fullName>
    </submittedName>
</protein>
<feature type="signal peptide" evidence="6">
    <location>
        <begin position="1"/>
        <end position="28"/>
    </location>
</feature>
<evidence type="ECO:0000256" key="2">
    <source>
        <dbReference type="ARBA" id="ARBA00022676"/>
    </source>
</evidence>
<evidence type="ECO:0000256" key="3">
    <source>
        <dbReference type="ARBA" id="ARBA00022679"/>
    </source>
</evidence>
<dbReference type="CDD" id="cd03784">
    <property type="entry name" value="GT1_Gtf-like"/>
    <property type="match status" value="1"/>
</dbReference>
<keyword evidence="2 4" id="KW-0328">Glycosyltransferase</keyword>
<dbReference type="PANTHER" id="PTHR48043">
    <property type="entry name" value="EG:EG0003.4 PROTEIN-RELATED"/>
    <property type="match status" value="1"/>
</dbReference>
<evidence type="ECO:0000256" key="5">
    <source>
        <dbReference type="SAM" id="Phobius"/>
    </source>
</evidence>
<proteinExistence type="evidence at transcript level"/>
<keyword evidence="5" id="KW-1133">Transmembrane helix</keyword>
<dbReference type="GO" id="GO:0008194">
    <property type="term" value="F:UDP-glycosyltransferase activity"/>
    <property type="evidence" value="ECO:0007669"/>
    <property type="project" value="InterPro"/>
</dbReference>
<dbReference type="InterPro" id="IPR002213">
    <property type="entry name" value="UDP_glucos_trans"/>
</dbReference>
<evidence type="ECO:0000256" key="4">
    <source>
        <dbReference type="RuleBase" id="RU003718"/>
    </source>
</evidence>
<dbReference type="FunFam" id="3.40.50.2000:FF:000174">
    <property type="entry name" value="UDP-glucuronosyltransferase"/>
    <property type="match status" value="1"/>
</dbReference>
<keyword evidence="3 4" id="KW-0808">Transferase</keyword>
<dbReference type="Pfam" id="PF00201">
    <property type="entry name" value="UDPGT"/>
    <property type="match status" value="1"/>
</dbReference>
<dbReference type="InterPro" id="IPR035595">
    <property type="entry name" value="UDP_glycos_trans_CS"/>
</dbReference>
<reference evidence="7" key="1">
    <citation type="submission" date="2012-08" db="EMBL/GenBank/DDBJ databases">
        <title>Transcriptome of adult Musca domestica launches a platform for comparative house fly gene expression and characterization of differential gene expression among resistant and susceptible house flies.</title>
        <authorList>
            <person name="Liu N."/>
            <person name="Zhang L."/>
            <person name="Li M."/>
            <person name="Reid W."/>
        </authorList>
    </citation>
    <scope>NUCLEOTIDE SEQUENCE</scope>
    <source>
        <strain evidence="7">ALHF</strain>
        <tissue evidence="7">Whole body</tissue>
    </source>
</reference>
<comment type="similarity">
    <text evidence="1 4">Belongs to the UDP-glycosyltransferase family.</text>
</comment>
<dbReference type="SUPFAM" id="SSF53756">
    <property type="entry name" value="UDP-Glycosyltransferase/glycogen phosphorylase"/>
    <property type="match status" value="1"/>
</dbReference>
<dbReference type="EMBL" id="KA647185">
    <property type="protein sequence ID" value="AFP61814.1"/>
    <property type="molecule type" value="mRNA"/>
</dbReference>
<evidence type="ECO:0000256" key="6">
    <source>
        <dbReference type="SAM" id="SignalP"/>
    </source>
</evidence>
<name>T1PGB9_MUSDO</name>
<organism evidence="7">
    <name type="scientific">Musca domestica</name>
    <name type="common">House fly</name>
    <dbReference type="NCBI Taxonomy" id="7370"/>
    <lineage>
        <taxon>Eukaryota</taxon>
        <taxon>Metazoa</taxon>
        <taxon>Ecdysozoa</taxon>
        <taxon>Arthropoda</taxon>
        <taxon>Hexapoda</taxon>
        <taxon>Insecta</taxon>
        <taxon>Pterygota</taxon>
        <taxon>Neoptera</taxon>
        <taxon>Endopterygota</taxon>
        <taxon>Diptera</taxon>
        <taxon>Brachycera</taxon>
        <taxon>Muscomorpha</taxon>
        <taxon>Muscoidea</taxon>
        <taxon>Muscidae</taxon>
        <taxon>Musca</taxon>
    </lineage>
</organism>